<dbReference type="AlphaFoldDB" id="A0A0G0UMX1"/>
<keyword evidence="1" id="KW-0472">Membrane</keyword>
<protein>
    <recommendedName>
        <fullName evidence="4">POTRA domain-containing protein</fullName>
    </recommendedName>
</protein>
<name>A0A0G0UMX1_9BACT</name>
<reference evidence="2 3" key="1">
    <citation type="journal article" date="2015" name="Nature">
        <title>rRNA introns, odd ribosomes, and small enigmatic genomes across a large radiation of phyla.</title>
        <authorList>
            <person name="Brown C.T."/>
            <person name="Hug L.A."/>
            <person name="Thomas B.C."/>
            <person name="Sharon I."/>
            <person name="Castelle C.J."/>
            <person name="Singh A."/>
            <person name="Wilkins M.J."/>
            <person name="Williams K.H."/>
            <person name="Banfield J.F."/>
        </authorList>
    </citation>
    <scope>NUCLEOTIDE SEQUENCE [LARGE SCALE GENOMIC DNA]</scope>
</reference>
<keyword evidence="1" id="KW-0812">Transmembrane</keyword>
<keyword evidence="1" id="KW-1133">Transmembrane helix</keyword>
<evidence type="ECO:0000313" key="2">
    <source>
        <dbReference type="EMBL" id="KKR88881.1"/>
    </source>
</evidence>
<evidence type="ECO:0000313" key="3">
    <source>
        <dbReference type="Proteomes" id="UP000033918"/>
    </source>
</evidence>
<dbReference type="EMBL" id="LCAK01000003">
    <property type="protein sequence ID" value="KKR88881.1"/>
    <property type="molecule type" value="Genomic_DNA"/>
</dbReference>
<organism evidence="2 3">
    <name type="scientific">Candidatus Wolfebacteria bacterium GW2011_GWB1_41_12</name>
    <dbReference type="NCBI Taxonomy" id="1619006"/>
    <lineage>
        <taxon>Bacteria</taxon>
        <taxon>Candidatus Wolfeibacteriota</taxon>
    </lineage>
</organism>
<dbReference type="Proteomes" id="UP000033918">
    <property type="component" value="Unassembled WGS sequence"/>
</dbReference>
<sequence>MNLYYSDEKQRQRKRRFLKLKIYLVFSVFLFLAGGIGYLVVYSSAFRIKNINITPSESEISGKLIEDIKIFFYEQSKIAFFLGADNILIWKNKTDFFPKNYPQILRLKIKKDYFHREINIEFEEREKFGIWCPQEEFAMNCWWFDKNGIVFEKAPRVEGEIIYKIIDSSQGELSLGGRILDESLFKNLLKIFELLEKADFNSKTFRLDLALYEVQTELSPKIYFNIRIDPDFGLSALQSFKNQDLKKIEYIDLRVENRAYYRFK</sequence>
<evidence type="ECO:0000256" key="1">
    <source>
        <dbReference type="SAM" id="Phobius"/>
    </source>
</evidence>
<feature type="transmembrane region" description="Helical" evidence="1">
    <location>
        <begin position="20"/>
        <end position="41"/>
    </location>
</feature>
<proteinExistence type="predicted"/>
<comment type="caution">
    <text evidence="2">The sequence shown here is derived from an EMBL/GenBank/DDBJ whole genome shotgun (WGS) entry which is preliminary data.</text>
</comment>
<accession>A0A0G0UMX1</accession>
<gene>
    <name evidence="2" type="ORF">UU38_C0003G0133</name>
</gene>
<evidence type="ECO:0008006" key="4">
    <source>
        <dbReference type="Google" id="ProtNLM"/>
    </source>
</evidence>